<feature type="transmembrane region" description="Helical" evidence="6">
    <location>
        <begin position="329"/>
        <end position="349"/>
    </location>
</feature>
<feature type="transmembrane region" description="Helical" evidence="6">
    <location>
        <begin position="415"/>
        <end position="438"/>
    </location>
</feature>
<dbReference type="InterPro" id="IPR004477">
    <property type="entry name" value="ComEC_N"/>
</dbReference>
<dbReference type="KEGG" id="mya:MORIYA_0877"/>
<evidence type="ECO:0000256" key="1">
    <source>
        <dbReference type="ARBA" id="ARBA00004651"/>
    </source>
</evidence>
<dbReference type="Proteomes" id="UP000250163">
    <property type="component" value="Chromosome MORIYA"/>
</dbReference>
<dbReference type="AlphaFoldDB" id="A0A330LTB5"/>
<feature type="transmembrane region" description="Helical" evidence="6">
    <location>
        <begin position="445"/>
        <end position="461"/>
    </location>
</feature>
<evidence type="ECO:0000256" key="5">
    <source>
        <dbReference type="ARBA" id="ARBA00023136"/>
    </source>
</evidence>
<sequence>MTLKAILLSITILISMFFVDIERIEFITIITVAAFILVYVKVPPILVLMFVVLSWSTLYKNNVINESNTLLYNAVSQHKKLSTTVAQDNIITAEVITLVNKKNRLLFDVKVIKINDMLLSSMQPKLALKWPNPDYDYPGELGIGQVWRFKVRLINTKQLKLLSRHIKFAGIITKGEVIRSKLSLRGHLYQIFKSVLPANPNPMLYALSFGDRHYITNELWTQLQQLGIGHLVAISGLHIGLIFGFCYIFIQGLLRLVNTPHYLVISLSMSLIVAIFYAWIAGFSLPALRAIILLCLHCLYRVQYYKVTLSQLFSMMLLITLLLDPLAVFSISFWLSFSAMAAVFILVWLNKPTKPVAIDRNSVVTNKDRVTGIIKGALHKVTHLCYSQVLLTVLILPIQVAVFSGFSLLSALVNLVFIPVFSVLILPVLLLAVLLLAIMPGLSRILIASVNEVLNFIQGVWGVLTVNDVIWLEFDGTFDNTFSNCLLLMLVLLIVSFILKPFRGTLHALSLLLLPLICYSYFN</sequence>
<organism evidence="8 9">
    <name type="scientific">Moritella yayanosii</name>
    <dbReference type="NCBI Taxonomy" id="69539"/>
    <lineage>
        <taxon>Bacteria</taxon>
        <taxon>Pseudomonadati</taxon>
        <taxon>Pseudomonadota</taxon>
        <taxon>Gammaproteobacteria</taxon>
        <taxon>Alteromonadales</taxon>
        <taxon>Moritellaceae</taxon>
        <taxon>Moritella</taxon>
    </lineage>
</organism>
<keyword evidence="9" id="KW-1185">Reference proteome</keyword>
<evidence type="ECO:0000313" key="8">
    <source>
        <dbReference type="EMBL" id="SQD77355.1"/>
    </source>
</evidence>
<keyword evidence="3 6" id="KW-0812">Transmembrane</keyword>
<name>A0A330LTB5_9GAMM</name>
<evidence type="ECO:0000256" key="2">
    <source>
        <dbReference type="ARBA" id="ARBA00022475"/>
    </source>
</evidence>
<feature type="transmembrane region" description="Helical" evidence="6">
    <location>
        <begin position="481"/>
        <end position="499"/>
    </location>
</feature>
<dbReference type="PANTHER" id="PTHR30619">
    <property type="entry name" value="DNA INTERNALIZATION/COMPETENCE PROTEIN COMEC/REC2"/>
    <property type="match status" value="1"/>
</dbReference>
<keyword evidence="5 6" id="KW-0472">Membrane</keyword>
<gene>
    <name evidence="8" type="ORF">MORIYA_0877</name>
</gene>
<comment type="subcellular location">
    <subcellularLocation>
        <location evidence="1">Cell membrane</location>
        <topology evidence="1">Multi-pass membrane protein</topology>
    </subcellularLocation>
</comment>
<evidence type="ECO:0000256" key="4">
    <source>
        <dbReference type="ARBA" id="ARBA00022989"/>
    </source>
</evidence>
<protein>
    <recommendedName>
        <fullName evidence="7">ComEC/Rec2-related protein domain-containing protein</fullName>
    </recommendedName>
</protein>
<feature type="transmembrane region" description="Helical" evidence="6">
    <location>
        <begin position="262"/>
        <end position="283"/>
    </location>
</feature>
<dbReference type="EMBL" id="LS483250">
    <property type="protein sequence ID" value="SQD77355.1"/>
    <property type="molecule type" value="Genomic_DNA"/>
</dbReference>
<feature type="transmembrane region" description="Helical" evidence="6">
    <location>
        <begin position="5"/>
        <end position="21"/>
    </location>
</feature>
<evidence type="ECO:0000259" key="7">
    <source>
        <dbReference type="Pfam" id="PF03772"/>
    </source>
</evidence>
<accession>A0A330LTB5</accession>
<reference evidence="9" key="1">
    <citation type="submission" date="2018-05" db="EMBL/GenBank/DDBJ databases">
        <authorList>
            <person name="Cea G.-C."/>
            <person name="William W."/>
        </authorList>
    </citation>
    <scope>NUCLEOTIDE SEQUENCE [LARGE SCALE GENOMIC DNA]</scope>
    <source>
        <strain evidence="9">DB21MT 5</strain>
    </source>
</reference>
<dbReference type="Pfam" id="PF03772">
    <property type="entry name" value="Competence"/>
    <property type="match status" value="1"/>
</dbReference>
<dbReference type="NCBIfam" id="TIGR00360">
    <property type="entry name" value="ComEC_N-term"/>
    <property type="match status" value="1"/>
</dbReference>
<evidence type="ECO:0000256" key="3">
    <source>
        <dbReference type="ARBA" id="ARBA00022692"/>
    </source>
</evidence>
<dbReference type="PANTHER" id="PTHR30619:SF7">
    <property type="entry name" value="BETA-LACTAMASE DOMAIN PROTEIN"/>
    <property type="match status" value="1"/>
</dbReference>
<dbReference type="GO" id="GO:0005886">
    <property type="term" value="C:plasma membrane"/>
    <property type="evidence" value="ECO:0007669"/>
    <property type="project" value="UniProtKB-SubCell"/>
</dbReference>
<feature type="transmembrane region" description="Helical" evidence="6">
    <location>
        <begin position="304"/>
        <end position="323"/>
    </location>
</feature>
<feature type="transmembrane region" description="Helical" evidence="6">
    <location>
        <begin position="27"/>
        <end position="53"/>
    </location>
</feature>
<dbReference type="InterPro" id="IPR052159">
    <property type="entry name" value="Competence_DNA_uptake"/>
</dbReference>
<feature type="transmembrane region" description="Helical" evidence="6">
    <location>
        <begin position="389"/>
        <end position="409"/>
    </location>
</feature>
<keyword evidence="2" id="KW-1003">Cell membrane</keyword>
<evidence type="ECO:0000256" key="6">
    <source>
        <dbReference type="SAM" id="Phobius"/>
    </source>
</evidence>
<feature type="domain" description="ComEC/Rec2-related protein" evidence="7">
    <location>
        <begin position="207"/>
        <end position="494"/>
    </location>
</feature>
<proteinExistence type="predicted"/>
<evidence type="ECO:0000313" key="9">
    <source>
        <dbReference type="Proteomes" id="UP000250163"/>
    </source>
</evidence>
<keyword evidence="4 6" id="KW-1133">Transmembrane helix</keyword>
<feature type="transmembrane region" description="Helical" evidence="6">
    <location>
        <begin position="228"/>
        <end position="250"/>
    </location>
</feature>